<proteinExistence type="predicted"/>
<dbReference type="Proteomes" id="UP001164693">
    <property type="component" value="Chromosome"/>
</dbReference>
<name>A0ABY7K449_9ACTN</name>
<dbReference type="NCBIfam" id="TIGR01764">
    <property type="entry name" value="excise"/>
    <property type="match status" value="1"/>
</dbReference>
<dbReference type="EMBL" id="CP097463">
    <property type="protein sequence ID" value="WAX58322.1"/>
    <property type="molecule type" value="Genomic_DNA"/>
</dbReference>
<dbReference type="RefSeq" id="WP_269444871.1">
    <property type="nucleotide sequence ID" value="NZ_CP097463.1"/>
</dbReference>
<gene>
    <name evidence="2" type="ORF">M6B22_06030</name>
</gene>
<evidence type="ECO:0000259" key="1">
    <source>
        <dbReference type="Pfam" id="PF12728"/>
    </source>
</evidence>
<keyword evidence="3" id="KW-1185">Reference proteome</keyword>
<dbReference type="Pfam" id="PF12728">
    <property type="entry name" value="HTH_17"/>
    <property type="match status" value="1"/>
</dbReference>
<evidence type="ECO:0000313" key="2">
    <source>
        <dbReference type="EMBL" id="WAX58322.1"/>
    </source>
</evidence>
<dbReference type="InterPro" id="IPR041657">
    <property type="entry name" value="HTH_17"/>
</dbReference>
<dbReference type="InterPro" id="IPR010093">
    <property type="entry name" value="SinI_DNA-bd"/>
</dbReference>
<sequence length="105" mass="11589">MNFDVDFTDEQLLLTTVQAGRVLGVGRTTIYQLIKTGELHAVHVGGSCRISWAELERYVTRLEAAYQPAEPPASAPGRRWRRVVDADGQRTIFAVGMPDPHDPAA</sequence>
<organism evidence="2 3">
    <name type="scientific">Jatrophihabitans cynanchi</name>
    <dbReference type="NCBI Taxonomy" id="2944128"/>
    <lineage>
        <taxon>Bacteria</taxon>
        <taxon>Bacillati</taxon>
        <taxon>Actinomycetota</taxon>
        <taxon>Actinomycetes</taxon>
        <taxon>Jatrophihabitantales</taxon>
        <taxon>Jatrophihabitantaceae</taxon>
        <taxon>Jatrophihabitans</taxon>
    </lineage>
</organism>
<accession>A0ABY7K449</accession>
<protein>
    <submittedName>
        <fullName evidence="2">Helix-turn-helix domain-containing protein</fullName>
    </submittedName>
</protein>
<evidence type="ECO:0000313" key="3">
    <source>
        <dbReference type="Proteomes" id="UP001164693"/>
    </source>
</evidence>
<feature type="domain" description="Helix-turn-helix" evidence="1">
    <location>
        <begin position="13"/>
        <end position="61"/>
    </location>
</feature>
<reference evidence="2" key="1">
    <citation type="submission" date="2022-05" db="EMBL/GenBank/DDBJ databases">
        <title>Jatrophihabitans sp. SB3-54 whole genome sequence.</title>
        <authorList>
            <person name="Suh M.K."/>
            <person name="Eom M.K."/>
            <person name="Kim J.S."/>
            <person name="Kim H.S."/>
            <person name="Do H.E."/>
            <person name="Shin Y.K."/>
            <person name="Lee J.-S."/>
        </authorList>
    </citation>
    <scope>NUCLEOTIDE SEQUENCE</scope>
    <source>
        <strain evidence="2">SB3-54</strain>
    </source>
</reference>